<evidence type="ECO:0000256" key="2">
    <source>
        <dbReference type="SAM" id="SignalP"/>
    </source>
</evidence>
<dbReference type="RefSeq" id="XP_004829242.1">
    <property type="nucleotide sequence ID" value="XM_004829185.1"/>
</dbReference>
<evidence type="ECO:0000313" key="3">
    <source>
        <dbReference type="EMBL" id="AFZ79576.1"/>
    </source>
</evidence>
<dbReference type="OrthoDB" id="367249at2759"/>
<accession>L0AX25</accession>
<name>L0AX25_THEEQ</name>
<reference evidence="3 4" key="1">
    <citation type="journal article" date="2012" name="BMC Genomics">
        <title>Comparative genomic analysis and phylogenetic position of Theileria equi.</title>
        <authorList>
            <person name="Kappmeyer L.S."/>
            <person name="Thiagarajan M."/>
            <person name="Herndon D.R."/>
            <person name="Ramsay J.D."/>
            <person name="Caler E."/>
            <person name="Djikeng A."/>
            <person name="Gillespie J.J."/>
            <person name="Lau A.O."/>
            <person name="Roalson E.H."/>
            <person name="Silva J.C."/>
            <person name="Silva M.G."/>
            <person name="Suarez C.E."/>
            <person name="Ueti M.W."/>
            <person name="Nene V.M."/>
            <person name="Mealey R.H."/>
            <person name="Knowles D.P."/>
            <person name="Brayton K.A."/>
        </authorList>
    </citation>
    <scope>NUCLEOTIDE SEQUENCE [LARGE SCALE GENOMIC DNA]</scope>
    <source>
        <strain evidence="3 4">WA</strain>
    </source>
</reference>
<feature type="transmembrane region" description="Helical" evidence="1">
    <location>
        <begin position="181"/>
        <end position="201"/>
    </location>
</feature>
<keyword evidence="1" id="KW-0812">Transmembrane</keyword>
<sequence length="216" mass="23375">MKTNGLLCAFIFLKFSSSLCKPQATPKHRHLHHVLDHNLQGSHTGFVDYGAVTSFAEVVYEGWRLQAIYISAGIIIVVDLLLLGFTFWQTGKLFSHGLWSKKLFKGGGCWMIVAALCGIIFGSCLGYMISIPLIPLMAMGFMLLGVAFILVGRRGAILGGIAGIQIGLAFGSINFSSIGAIITEGVLCSFAGICIGFIPIFPDMRINARYIQLGLR</sequence>
<feature type="transmembrane region" description="Helical" evidence="1">
    <location>
        <begin position="109"/>
        <end position="128"/>
    </location>
</feature>
<dbReference type="KEGG" id="beq:BEWA_024250"/>
<dbReference type="EMBL" id="CP001669">
    <property type="protein sequence ID" value="AFZ79576.1"/>
    <property type="molecule type" value="Genomic_DNA"/>
</dbReference>
<dbReference type="STRING" id="1537102.L0AX25"/>
<protein>
    <recommendedName>
        <fullName evidence="5">Signal peptide containing protein</fullName>
    </recommendedName>
</protein>
<dbReference type="AlphaFoldDB" id="L0AX25"/>
<feature type="transmembrane region" description="Helical" evidence="1">
    <location>
        <begin position="134"/>
        <end position="151"/>
    </location>
</feature>
<keyword evidence="4" id="KW-1185">Reference proteome</keyword>
<evidence type="ECO:0008006" key="5">
    <source>
        <dbReference type="Google" id="ProtNLM"/>
    </source>
</evidence>
<feature type="transmembrane region" description="Helical" evidence="1">
    <location>
        <begin position="67"/>
        <end position="88"/>
    </location>
</feature>
<evidence type="ECO:0000256" key="1">
    <source>
        <dbReference type="SAM" id="Phobius"/>
    </source>
</evidence>
<dbReference type="VEuPathDB" id="PiroplasmaDB:BEWA_024250"/>
<feature type="transmembrane region" description="Helical" evidence="1">
    <location>
        <begin position="156"/>
        <end position="175"/>
    </location>
</feature>
<dbReference type="eggNOG" id="ENOG502QXJX">
    <property type="taxonomic scope" value="Eukaryota"/>
</dbReference>
<keyword evidence="1" id="KW-1133">Transmembrane helix</keyword>
<gene>
    <name evidence="3" type="ORF">BEWA_024250</name>
</gene>
<organism evidence="3 4">
    <name type="scientific">Theileria equi strain WA</name>
    <dbReference type="NCBI Taxonomy" id="1537102"/>
    <lineage>
        <taxon>Eukaryota</taxon>
        <taxon>Sar</taxon>
        <taxon>Alveolata</taxon>
        <taxon>Apicomplexa</taxon>
        <taxon>Aconoidasida</taxon>
        <taxon>Piroplasmida</taxon>
        <taxon>Theileriidae</taxon>
        <taxon>Theileria</taxon>
    </lineage>
</organism>
<dbReference type="Proteomes" id="UP000031512">
    <property type="component" value="Chromosome 1"/>
</dbReference>
<proteinExistence type="predicted"/>
<dbReference type="GeneID" id="15807147"/>
<feature type="signal peptide" evidence="2">
    <location>
        <begin position="1"/>
        <end position="20"/>
    </location>
</feature>
<evidence type="ECO:0000313" key="4">
    <source>
        <dbReference type="Proteomes" id="UP000031512"/>
    </source>
</evidence>
<feature type="chain" id="PRO_5003939842" description="Signal peptide containing protein" evidence="2">
    <location>
        <begin position="21"/>
        <end position="216"/>
    </location>
</feature>
<keyword evidence="1" id="KW-0472">Membrane</keyword>
<keyword evidence="2" id="KW-0732">Signal</keyword>